<name>A0A2R5F970_9PROT</name>
<dbReference type="RefSeq" id="WP_109015954.1">
    <property type="nucleotide sequence ID" value="NZ_BDOQ01000009.1"/>
</dbReference>
<gene>
    <name evidence="2" type="ORF">NMK_2381</name>
</gene>
<dbReference type="EMBL" id="BDOQ01000009">
    <property type="protein sequence ID" value="GBG14780.1"/>
    <property type="molecule type" value="Genomic_DNA"/>
</dbReference>
<organism evidence="2 3">
    <name type="scientific">Novimethylophilus kurashikiensis</name>
    <dbReference type="NCBI Taxonomy" id="1825523"/>
    <lineage>
        <taxon>Bacteria</taxon>
        <taxon>Pseudomonadati</taxon>
        <taxon>Pseudomonadota</taxon>
        <taxon>Betaproteobacteria</taxon>
        <taxon>Nitrosomonadales</taxon>
        <taxon>Methylophilaceae</taxon>
        <taxon>Novimethylophilus</taxon>
    </lineage>
</organism>
<dbReference type="AlphaFoldDB" id="A0A2R5F970"/>
<accession>A0A2R5F970</accession>
<comment type="caution">
    <text evidence="2">The sequence shown here is derived from an EMBL/GenBank/DDBJ whole genome shotgun (WGS) entry which is preliminary data.</text>
</comment>
<dbReference type="Gene3D" id="1.10.620.20">
    <property type="entry name" value="Ribonucleotide Reductase, subunit A"/>
    <property type="match status" value="1"/>
</dbReference>
<dbReference type="OrthoDB" id="9793685at2"/>
<dbReference type="Pfam" id="PF04945">
    <property type="entry name" value="YHS"/>
    <property type="match status" value="1"/>
</dbReference>
<reference evidence="2 3" key="1">
    <citation type="journal article" date="2018" name="Environ. Microbiol.">
        <title>Isolation and genomic characterization of Novimethylophilus kurashikiensis gen. nov. sp. nov., a new lanthanide-dependent methylotrophic species of Methylophilaceae.</title>
        <authorList>
            <person name="Lv H."/>
            <person name="Sahin N."/>
            <person name="Tani A."/>
        </authorList>
    </citation>
    <scope>NUCLEOTIDE SEQUENCE [LARGE SCALE GENOMIC DNA]</scope>
    <source>
        <strain evidence="2 3">La2-4</strain>
    </source>
</reference>
<dbReference type="InterPro" id="IPR012348">
    <property type="entry name" value="RNR-like"/>
</dbReference>
<evidence type="ECO:0000259" key="1">
    <source>
        <dbReference type="Pfam" id="PF04945"/>
    </source>
</evidence>
<proteinExistence type="predicted"/>
<dbReference type="GO" id="GO:0016491">
    <property type="term" value="F:oxidoreductase activity"/>
    <property type="evidence" value="ECO:0007669"/>
    <property type="project" value="InterPro"/>
</dbReference>
<evidence type="ECO:0000313" key="2">
    <source>
        <dbReference type="EMBL" id="GBG14780.1"/>
    </source>
</evidence>
<keyword evidence="3" id="KW-1185">Reference proteome</keyword>
<dbReference type="Proteomes" id="UP000245081">
    <property type="component" value="Unassembled WGS sequence"/>
</dbReference>
<protein>
    <submittedName>
        <fullName evidence="2">Coproporphyrinogen-III oxidase</fullName>
    </submittedName>
</protein>
<sequence>MNNLVKDPVCGMQVDPHHLALEYQQMNFAFCSSQCRERFLDNPHLYIGFPQHKAPRQENREVLKERLLRTDHVLDFDQAQSLTEALKSMMGIKSVVVGGSMIEITYDLLQVTEEQIEATLAEIGIKLGEGWAEQLRRAFVHYEEEFEIGNLEVYKKHRFHRYE</sequence>
<feature type="domain" description="YHS" evidence="1">
    <location>
        <begin position="5"/>
        <end position="47"/>
    </location>
</feature>
<evidence type="ECO:0000313" key="3">
    <source>
        <dbReference type="Proteomes" id="UP000245081"/>
    </source>
</evidence>
<dbReference type="InterPro" id="IPR007029">
    <property type="entry name" value="YHS_dom"/>
</dbReference>